<sequence length="123" mass="13301">LQAAGMSAFGTKIKKLGFEVRGGLGAGDAAEAGIAVLRDVLQTVRQPTTLEVEPGWMPGHVGVHPRYRTVPREPTTQERFRGDVIENAIERLVEITERQEATLQRIEQKSAGGTALVPATVDK</sequence>
<organism evidence="1">
    <name type="scientific">marine sediment metagenome</name>
    <dbReference type="NCBI Taxonomy" id="412755"/>
    <lineage>
        <taxon>unclassified sequences</taxon>
        <taxon>metagenomes</taxon>
        <taxon>ecological metagenomes</taxon>
    </lineage>
</organism>
<reference evidence="1" key="1">
    <citation type="journal article" date="2014" name="Front. Microbiol.">
        <title>High frequency of phylogenetically diverse reductive dehalogenase-homologous genes in deep subseafloor sedimentary metagenomes.</title>
        <authorList>
            <person name="Kawai M."/>
            <person name="Futagami T."/>
            <person name="Toyoda A."/>
            <person name="Takaki Y."/>
            <person name="Nishi S."/>
            <person name="Hori S."/>
            <person name="Arai W."/>
            <person name="Tsubouchi T."/>
            <person name="Morono Y."/>
            <person name="Uchiyama I."/>
            <person name="Ito T."/>
            <person name="Fujiyama A."/>
            <person name="Inagaki F."/>
            <person name="Takami H."/>
        </authorList>
    </citation>
    <scope>NUCLEOTIDE SEQUENCE</scope>
    <source>
        <strain evidence="1">Expedition CK06-06</strain>
    </source>
</reference>
<name>X0UHE9_9ZZZZ</name>
<dbReference type="EMBL" id="BARS01021573">
    <property type="protein sequence ID" value="GAG05179.1"/>
    <property type="molecule type" value="Genomic_DNA"/>
</dbReference>
<comment type="caution">
    <text evidence="1">The sequence shown here is derived from an EMBL/GenBank/DDBJ whole genome shotgun (WGS) entry which is preliminary data.</text>
</comment>
<accession>X0UHE9</accession>
<protein>
    <submittedName>
        <fullName evidence="1">Uncharacterized protein</fullName>
    </submittedName>
</protein>
<gene>
    <name evidence="1" type="ORF">S01H1_34632</name>
</gene>
<feature type="non-terminal residue" evidence="1">
    <location>
        <position position="1"/>
    </location>
</feature>
<dbReference type="AlphaFoldDB" id="X0UHE9"/>
<proteinExistence type="predicted"/>
<evidence type="ECO:0000313" key="1">
    <source>
        <dbReference type="EMBL" id="GAG05179.1"/>
    </source>
</evidence>